<dbReference type="EMBL" id="BRXZ01005726">
    <property type="protein sequence ID" value="GMH49075.1"/>
    <property type="molecule type" value="Genomic_DNA"/>
</dbReference>
<dbReference type="AlphaFoldDB" id="A0A9W6ZFC8"/>
<keyword evidence="3" id="KW-1185">Reference proteome</keyword>
<reference evidence="2" key="1">
    <citation type="submission" date="2022-07" db="EMBL/GenBank/DDBJ databases">
        <title>Genome analysis of Parmales, a sister group of diatoms, reveals the evolutionary specialization of diatoms from phago-mixotrophs to photoautotrophs.</title>
        <authorList>
            <person name="Ban H."/>
            <person name="Sato S."/>
            <person name="Yoshikawa S."/>
            <person name="Kazumasa Y."/>
            <person name="Nakamura Y."/>
            <person name="Ichinomiya M."/>
            <person name="Saitoh K."/>
            <person name="Sato N."/>
            <person name="Blanc-Mathieu R."/>
            <person name="Endo H."/>
            <person name="Kuwata A."/>
            <person name="Ogata H."/>
        </authorList>
    </citation>
    <scope>NUCLEOTIDE SEQUENCE</scope>
</reference>
<sequence length="172" mass="18135">VRNSIFGGPAKGECDNDKMPLSPKGSLTSPVGSFERVETYDVDEKDIKVTTVKSVDWSETFSFGEEDDNAASTASCSTRVSSPGVPQPTRPSCTTSKLFARTKGVAVGEDGRVHVTAKSSPTTLLLSLGVVEQEVALVVDGIIDSVEIIDAVARSTSQGDKEGCHGKQALSW</sequence>
<gene>
    <name evidence="2" type="ORF">TrRE_jg4754</name>
</gene>
<proteinExistence type="predicted"/>
<evidence type="ECO:0000313" key="2">
    <source>
        <dbReference type="EMBL" id="GMH49075.1"/>
    </source>
</evidence>
<feature type="compositionally biased region" description="Polar residues" evidence="1">
    <location>
        <begin position="70"/>
        <end position="81"/>
    </location>
</feature>
<comment type="caution">
    <text evidence="2">The sequence shown here is derived from an EMBL/GenBank/DDBJ whole genome shotgun (WGS) entry which is preliminary data.</text>
</comment>
<feature type="region of interest" description="Disordered" evidence="1">
    <location>
        <begin position="1"/>
        <end position="30"/>
    </location>
</feature>
<accession>A0A9W6ZFC8</accession>
<protein>
    <submittedName>
        <fullName evidence="2">Uncharacterized protein</fullName>
    </submittedName>
</protein>
<evidence type="ECO:0000313" key="3">
    <source>
        <dbReference type="Proteomes" id="UP001165082"/>
    </source>
</evidence>
<dbReference type="Proteomes" id="UP001165082">
    <property type="component" value="Unassembled WGS sequence"/>
</dbReference>
<organism evidence="2 3">
    <name type="scientific">Triparma retinervis</name>
    <dbReference type="NCBI Taxonomy" id="2557542"/>
    <lineage>
        <taxon>Eukaryota</taxon>
        <taxon>Sar</taxon>
        <taxon>Stramenopiles</taxon>
        <taxon>Ochrophyta</taxon>
        <taxon>Bolidophyceae</taxon>
        <taxon>Parmales</taxon>
        <taxon>Triparmaceae</taxon>
        <taxon>Triparma</taxon>
    </lineage>
</organism>
<name>A0A9W6ZFC8_9STRA</name>
<evidence type="ECO:0000256" key="1">
    <source>
        <dbReference type="SAM" id="MobiDB-lite"/>
    </source>
</evidence>
<feature type="non-terminal residue" evidence="2">
    <location>
        <position position="1"/>
    </location>
</feature>
<feature type="region of interest" description="Disordered" evidence="1">
    <location>
        <begin position="67"/>
        <end position="93"/>
    </location>
</feature>